<dbReference type="SUPFAM" id="SSF143724">
    <property type="entry name" value="PHP14-like"/>
    <property type="match status" value="1"/>
</dbReference>
<dbReference type="GO" id="GO:0005524">
    <property type="term" value="F:ATP binding"/>
    <property type="evidence" value="ECO:0007669"/>
    <property type="project" value="UniProtKB-KW"/>
</dbReference>
<dbReference type="PIRSF" id="PIRSF015589">
    <property type="entry name" value="PP_kinase"/>
    <property type="match status" value="1"/>
</dbReference>
<keyword evidence="5 6" id="KW-0067">ATP-binding</keyword>
<dbReference type="InterPro" id="IPR025198">
    <property type="entry name" value="PPK_N_dom"/>
</dbReference>
<dbReference type="EC" id="2.7.4.1" evidence="6 7"/>
<dbReference type="OrthoDB" id="9761456at2"/>
<evidence type="ECO:0000259" key="10">
    <source>
        <dbReference type="Pfam" id="PF13090"/>
    </source>
</evidence>
<feature type="binding site" evidence="6">
    <location>
        <position position="473"/>
    </location>
    <ligand>
        <name>ATP</name>
        <dbReference type="ChEBI" id="CHEBI:30616"/>
    </ligand>
</feature>
<keyword evidence="3 6" id="KW-0547">Nucleotide-binding</keyword>
<evidence type="ECO:0000259" key="8">
    <source>
        <dbReference type="Pfam" id="PF02503"/>
    </source>
</evidence>
<feature type="domain" description="Polyphosphate kinase C-terminal" evidence="11">
    <location>
        <begin position="337"/>
        <end position="498"/>
    </location>
</feature>
<dbReference type="SUPFAM" id="SSF56024">
    <property type="entry name" value="Phospholipase D/nuclease"/>
    <property type="match status" value="2"/>
</dbReference>
<dbReference type="Proteomes" id="UP000284250">
    <property type="component" value="Unassembled WGS sequence"/>
</dbReference>
<dbReference type="InterPro" id="IPR041108">
    <property type="entry name" value="PP_kinase_C_1"/>
</dbReference>
<feature type="domain" description="Polyphosphate kinase N-terminal" evidence="9">
    <location>
        <begin position="12"/>
        <end position="116"/>
    </location>
</feature>
<dbReference type="GO" id="GO:0006799">
    <property type="term" value="P:polyphosphate biosynthetic process"/>
    <property type="evidence" value="ECO:0007669"/>
    <property type="project" value="UniProtKB-UniRule"/>
</dbReference>
<dbReference type="PANTHER" id="PTHR30218">
    <property type="entry name" value="POLYPHOSPHATE KINASE"/>
    <property type="match status" value="1"/>
</dbReference>
<keyword evidence="6" id="KW-0479">Metal-binding</keyword>
<evidence type="ECO:0000313" key="13">
    <source>
        <dbReference type="Proteomes" id="UP000284250"/>
    </source>
</evidence>
<feature type="domain" description="Polyphosphate kinase C-terminal" evidence="10">
    <location>
        <begin position="509"/>
        <end position="681"/>
    </location>
</feature>
<dbReference type="InterPro" id="IPR003414">
    <property type="entry name" value="PP_kinase"/>
</dbReference>
<feature type="binding site" evidence="6">
    <location>
        <position position="380"/>
    </location>
    <ligand>
        <name>Mg(2+)</name>
        <dbReference type="ChEBI" id="CHEBI:18420"/>
    </ligand>
</feature>
<dbReference type="InterPro" id="IPR025200">
    <property type="entry name" value="PPK_C_dom2"/>
</dbReference>
<dbReference type="NCBIfam" id="NF003917">
    <property type="entry name" value="PRK05443.1-1"/>
    <property type="match status" value="1"/>
</dbReference>
<accession>A0A418QXZ1</accession>
<organism evidence="12 13">
    <name type="scientific">Hymenobacter rubripertinctus</name>
    <dbReference type="NCBI Taxonomy" id="2029981"/>
    <lineage>
        <taxon>Bacteria</taxon>
        <taxon>Pseudomonadati</taxon>
        <taxon>Bacteroidota</taxon>
        <taxon>Cytophagia</taxon>
        <taxon>Cytophagales</taxon>
        <taxon>Hymenobacteraceae</taxon>
        <taxon>Hymenobacter</taxon>
    </lineage>
</organism>
<reference evidence="12 13" key="1">
    <citation type="submission" date="2018-09" db="EMBL/GenBank/DDBJ databases">
        <authorList>
            <person name="Zeman M."/>
            <person name="Pardy F."/>
        </authorList>
    </citation>
    <scope>NUCLEOTIDE SEQUENCE [LARGE SCALE GENOMIC DNA]</scope>
    <source>
        <strain evidence="12 13">CCM 8852</strain>
    </source>
</reference>
<feature type="domain" description="Polyphosphate kinase middle" evidence="8">
    <location>
        <begin position="125"/>
        <end position="310"/>
    </location>
</feature>
<dbReference type="AlphaFoldDB" id="A0A418QXZ1"/>
<feature type="binding site" evidence="6">
    <location>
        <position position="570"/>
    </location>
    <ligand>
        <name>ATP</name>
        <dbReference type="ChEBI" id="CHEBI:30616"/>
    </ligand>
</feature>
<dbReference type="CDD" id="cd09167">
    <property type="entry name" value="PLDc_EcPPK1_C2_like"/>
    <property type="match status" value="1"/>
</dbReference>
<dbReference type="HAMAP" id="MF_00347">
    <property type="entry name" value="Polyphosphate_kinase"/>
    <property type="match status" value="1"/>
</dbReference>
<gene>
    <name evidence="12" type="primary">ppk1</name>
    <name evidence="6" type="synonym">ppk</name>
    <name evidence="12" type="ORF">D0T11_10955</name>
</gene>
<dbReference type="GO" id="GO:0009358">
    <property type="term" value="C:polyphosphate kinase complex"/>
    <property type="evidence" value="ECO:0007669"/>
    <property type="project" value="InterPro"/>
</dbReference>
<evidence type="ECO:0000259" key="9">
    <source>
        <dbReference type="Pfam" id="PF13089"/>
    </source>
</evidence>
<keyword evidence="1 6" id="KW-0597">Phosphoprotein</keyword>
<dbReference type="InterPro" id="IPR024953">
    <property type="entry name" value="PP_kinase_middle"/>
</dbReference>
<keyword evidence="2 6" id="KW-0808">Transferase</keyword>
<comment type="cofactor">
    <cofactor evidence="6">
        <name>Mg(2+)</name>
        <dbReference type="ChEBI" id="CHEBI:18420"/>
    </cofactor>
</comment>
<dbReference type="Pfam" id="PF13089">
    <property type="entry name" value="PP_kinase_N"/>
    <property type="match status" value="1"/>
</dbReference>
<evidence type="ECO:0000256" key="2">
    <source>
        <dbReference type="ARBA" id="ARBA00022679"/>
    </source>
</evidence>
<feature type="binding site" evidence="6">
    <location>
        <position position="49"/>
    </location>
    <ligand>
        <name>ATP</name>
        <dbReference type="ChEBI" id="CHEBI:30616"/>
    </ligand>
</feature>
<comment type="similarity">
    <text evidence="6 7">Belongs to the polyphosphate kinase 1 (PPK1) family.</text>
</comment>
<comment type="function">
    <text evidence="6 7">Catalyzes the reversible transfer of the terminal phosphate of ATP to form a long-chain polyphosphate (polyP).</text>
</comment>
<proteinExistence type="inferred from homology"/>
<dbReference type="Gene3D" id="1.20.58.310">
    <property type="entry name" value="Polyphosphate kinase N-terminal domain"/>
    <property type="match status" value="1"/>
</dbReference>
<dbReference type="Pfam" id="PF13090">
    <property type="entry name" value="PP_kinase_C"/>
    <property type="match status" value="1"/>
</dbReference>
<feature type="active site" description="Phosphohistidine intermediate" evidence="6">
    <location>
        <position position="440"/>
    </location>
</feature>
<protein>
    <recommendedName>
        <fullName evidence="6 7">Polyphosphate kinase</fullName>
        <ecNumber evidence="6 7">2.7.4.1</ecNumber>
    </recommendedName>
    <alternativeName>
        <fullName evidence="6">ATP-polyphosphate phosphotransferase</fullName>
    </alternativeName>
    <alternativeName>
        <fullName evidence="6">Polyphosphoric acid kinase</fullName>
    </alternativeName>
</protein>
<dbReference type="Pfam" id="PF02503">
    <property type="entry name" value="PP_kinase"/>
    <property type="match status" value="1"/>
</dbReference>
<keyword evidence="6" id="KW-0460">Magnesium</keyword>
<dbReference type="RefSeq" id="WP_119655830.1">
    <property type="nucleotide sequence ID" value="NZ_JBHUOI010000015.1"/>
</dbReference>
<evidence type="ECO:0000259" key="11">
    <source>
        <dbReference type="Pfam" id="PF17941"/>
    </source>
</evidence>
<feature type="binding site" evidence="6">
    <location>
        <position position="598"/>
    </location>
    <ligand>
        <name>ATP</name>
        <dbReference type="ChEBI" id="CHEBI:30616"/>
    </ligand>
</feature>
<comment type="caution">
    <text evidence="12">The sequence shown here is derived from an EMBL/GenBank/DDBJ whole genome shotgun (WGS) entry which is preliminary data.</text>
</comment>
<dbReference type="EMBL" id="QYCN01000014">
    <property type="protein sequence ID" value="RIY10050.1"/>
    <property type="molecule type" value="Genomic_DNA"/>
</dbReference>
<name>A0A418QXZ1_9BACT</name>
<dbReference type="NCBIfam" id="TIGR03705">
    <property type="entry name" value="poly_P_kin"/>
    <property type="match status" value="1"/>
</dbReference>
<dbReference type="GO" id="GO:0008976">
    <property type="term" value="F:polyphosphate kinase activity"/>
    <property type="evidence" value="ECO:0007669"/>
    <property type="project" value="UniProtKB-UniRule"/>
</dbReference>
<comment type="PTM">
    <text evidence="6 7">An intermediate of this reaction is the autophosphorylated ppk in which a phosphate is covalently linked to a histidine residue through a N-P bond.</text>
</comment>
<dbReference type="Gene3D" id="3.30.1840.10">
    <property type="entry name" value="Polyphosphate kinase middle domain"/>
    <property type="match status" value="1"/>
</dbReference>
<dbReference type="PANTHER" id="PTHR30218:SF0">
    <property type="entry name" value="POLYPHOSPHATE KINASE"/>
    <property type="match status" value="1"/>
</dbReference>
<comment type="catalytic activity">
    <reaction evidence="6 7">
        <text>[phosphate](n) + ATP = [phosphate](n+1) + ADP</text>
        <dbReference type="Rhea" id="RHEA:19573"/>
        <dbReference type="Rhea" id="RHEA-COMP:9859"/>
        <dbReference type="Rhea" id="RHEA-COMP:14280"/>
        <dbReference type="ChEBI" id="CHEBI:16838"/>
        <dbReference type="ChEBI" id="CHEBI:30616"/>
        <dbReference type="ChEBI" id="CHEBI:456216"/>
        <dbReference type="EC" id="2.7.4.1"/>
    </reaction>
</comment>
<evidence type="ECO:0000256" key="1">
    <source>
        <dbReference type="ARBA" id="ARBA00022553"/>
    </source>
</evidence>
<evidence type="ECO:0000313" key="12">
    <source>
        <dbReference type="EMBL" id="RIY10050.1"/>
    </source>
</evidence>
<keyword evidence="4 6" id="KW-0418">Kinase</keyword>
<sequence length="697" mass="80335">MSETEQAQPRLLNRELSWLTFNRRVLQEAQNPAVPLLERLKFLAIFSSNLDEYFKVRVATLRRLVKLKKKTRAKLGEDPAQQLHDLLLEVGRQQQEFGDTFRNSILPELGRHHIHLISEHDLTSEQHTWVQEYFRENVRDTLSPIILDENLHHLFLRDQSVYLTFYLTQPANHKKQDEERVVVMELPTKRHGGRFVRLPDVGEDHYVMFLDDVIRCCAQELFATYGKVQVQAVKLSRDAELDIQEEVSDNLLAKIKSSLQKRETGFPARLLYDPAMPKEVLRAVMEKTGIGKEELVEGSRYHNFRDFFGFPDFGLPHLQYVPMPPLPHPTLPRTGSLLAALAQRDHLLHPPYQSFDYVTRLINEAAKDAQVSDISITLYRVGSKSDVAKALLKAAKNGKQVTVVVELKARFDEESNMFWAEKLQKAGANVIYGIPDLKVHSKLLLITRAEEGHNKLYAYLSTGNFNEQTSQIYADHGLFTANPILTREVAEVFRYFHDRLDKTGQFEHLLVAPFELRQKLEALIDHEITLAHKGKEAYIILKLNALQDERMILKLYEASEAGVRVELLIRGISCLIPDLAGQSRNIQQRGIVDRFLEHARVYVFGNGGEEKVYTASADWMSRNLDRRVEVAFPILQEDLKAEVRHLLDLQRQDSVKSRDWQNNFVGSTTDRAGEAEEVRAQFETYAYLQQLAKKKRK</sequence>
<evidence type="ECO:0000256" key="6">
    <source>
        <dbReference type="HAMAP-Rule" id="MF_00347"/>
    </source>
</evidence>
<dbReference type="Pfam" id="PF17941">
    <property type="entry name" value="PP_kinase_C_1"/>
    <property type="match status" value="1"/>
</dbReference>
<evidence type="ECO:0000256" key="7">
    <source>
        <dbReference type="RuleBase" id="RU003800"/>
    </source>
</evidence>
<dbReference type="InterPro" id="IPR036830">
    <property type="entry name" value="PP_kinase_middle_dom_sf"/>
</dbReference>
<dbReference type="InterPro" id="IPR036832">
    <property type="entry name" value="PPK_N_dom_sf"/>
</dbReference>
<evidence type="ECO:0000256" key="5">
    <source>
        <dbReference type="ARBA" id="ARBA00022840"/>
    </source>
</evidence>
<dbReference type="GO" id="GO:0046872">
    <property type="term" value="F:metal ion binding"/>
    <property type="evidence" value="ECO:0007669"/>
    <property type="project" value="UniProtKB-KW"/>
</dbReference>
<evidence type="ECO:0000256" key="4">
    <source>
        <dbReference type="ARBA" id="ARBA00022777"/>
    </source>
</evidence>
<reference evidence="12 13" key="2">
    <citation type="submission" date="2019-01" db="EMBL/GenBank/DDBJ databases">
        <title>Hymenobacter humicola sp. nov., isolated from soils in Antarctica.</title>
        <authorList>
            <person name="Sedlacek I."/>
            <person name="Holochova P."/>
            <person name="Kralova S."/>
            <person name="Pantucek R."/>
            <person name="Stankova E."/>
            <person name="Vrbovska V."/>
            <person name="Kristofova L."/>
            <person name="Svec P."/>
            <person name="Busse H.-J."/>
        </authorList>
    </citation>
    <scope>NUCLEOTIDE SEQUENCE [LARGE SCALE GENOMIC DNA]</scope>
    <source>
        <strain evidence="12 13">CCM 8852</strain>
    </source>
</reference>
<dbReference type="SUPFAM" id="SSF140356">
    <property type="entry name" value="PPK N-terminal domain-like"/>
    <property type="match status" value="1"/>
</dbReference>
<feature type="binding site" evidence="6">
    <location>
        <position position="410"/>
    </location>
    <ligand>
        <name>Mg(2+)</name>
        <dbReference type="ChEBI" id="CHEBI:18420"/>
    </ligand>
</feature>
<dbReference type="Gene3D" id="3.30.870.10">
    <property type="entry name" value="Endonuclease Chain A"/>
    <property type="match status" value="2"/>
</dbReference>
<keyword evidence="13" id="KW-1185">Reference proteome</keyword>
<evidence type="ECO:0000256" key="3">
    <source>
        <dbReference type="ARBA" id="ARBA00022741"/>
    </source>
</evidence>